<evidence type="ECO:0000313" key="2">
    <source>
        <dbReference type="EMBL" id="KAK7881582.1"/>
    </source>
</evidence>
<gene>
    <name evidence="2" type="ORF">WMY93_029991</name>
</gene>
<comment type="caution">
    <text evidence="2">The sequence shown here is derived from an EMBL/GenBank/DDBJ whole genome shotgun (WGS) entry which is preliminary data.</text>
</comment>
<keyword evidence="3" id="KW-1185">Reference proteome</keyword>
<evidence type="ECO:0000256" key="1">
    <source>
        <dbReference type="SAM" id="MobiDB-lite"/>
    </source>
</evidence>
<sequence length="151" mass="17173">MAAAHAHTETHRQKTSLSHSTVQFNVGILEETAWTSRDKGGGWRGEDVEVLRRFRIGSDAGHKRRIWRDEESESRGLKDEDILAAQDGSEGEPQDCKRSRRIRFRGWVRQQDLVEACGGGLEGEDFPALEERPRIVMEAGGDVEKVWMSLW</sequence>
<name>A0AAW0MLE2_9GOBI</name>
<proteinExistence type="predicted"/>
<protein>
    <submittedName>
        <fullName evidence="2">Uncharacterized protein</fullName>
    </submittedName>
</protein>
<organism evidence="2 3">
    <name type="scientific">Mugilogobius chulae</name>
    <name type="common">yellowstripe goby</name>
    <dbReference type="NCBI Taxonomy" id="88201"/>
    <lineage>
        <taxon>Eukaryota</taxon>
        <taxon>Metazoa</taxon>
        <taxon>Chordata</taxon>
        <taxon>Craniata</taxon>
        <taxon>Vertebrata</taxon>
        <taxon>Euteleostomi</taxon>
        <taxon>Actinopterygii</taxon>
        <taxon>Neopterygii</taxon>
        <taxon>Teleostei</taxon>
        <taxon>Neoteleostei</taxon>
        <taxon>Acanthomorphata</taxon>
        <taxon>Gobiaria</taxon>
        <taxon>Gobiiformes</taxon>
        <taxon>Gobioidei</taxon>
        <taxon>Gobiidae</taxon>
        <taxon>Gobionellinae</taxon>
        <taxon>Mugilogobius</taxon>
    </lineage>
</organism>
<dbReference type="EMBL" id="JBBPFD010000022">
    <property type="protein sequence ID" value="KAK7881582.1"/>
    <property type="molecule type" value="Genomic_DNA"/>
</dbReference>
<feature type="region of interest" description="Disordered" evidence="1">
    <location>
        <begin position="62"/>
        <end position="96"/>
    </location>
</feature>
<reference evidence="3" key="1">
    <citation type="submission" date="2024-04" db="EMBL/GenBank/DDBJ databases">
        <title>Salinicola lusitanus LLJ914,a marine bacterium isolated from the Okinawa Trough.</title>
        <authorList>
            <person name="Li J."/>
        </authorList>
    </citation>
    <scope>NUCLEOTIDE SEQUENCE [LARGE SCALE GENOMIC DNA]</scope>
</reference>
<evidence type="ECO:0000313" key="3">
    <source>
        <dbReference type="Proteomes" id="UP001460270"/>
    </source>
</evidence>
<dbReference type="Proteomes" id="UP001460270">
    <property type="component" value="Unassembled WGS sequence"/>
</dbReference>
<dbReference type="AlphaFoldDB" id="A0AAW0MLE2"/>
<accession>A0AAW0MLE2</accession>
<feature type="compositionally biased region" description="Basic and acidic residues" evidence="1">
    <location>
        <begin position="67"/>
        <end position="81"/>
    </location>
</feature>